<feature type="transmembrane region" description="Helical" evidence="3">
    <location>
        <begin position="6"/>
        <end position="23"/>
    </location>
</feature>
<accession>A0ABV4AS77</accession>
<dbReference type="Gene3D" id="1.10.287.110">
    <property type="entry name" value="DnaJ domain"/>
    <property type="match status" value="1"/>
</dbReference>
<dbReference type="InterPro" id="IPR036869">
    <property type="entry name" value="J_dom_sf"/>
</dbReference>
<dbReference type="Proteomes" id="UP001562159">
    <property type="component" value="Unassembled WGS sequence"/>
</dbReference>
<evidence type="ECO:0000313" key="5">
    <source>
        <dbReference type="EMBL" id="MEY2182981.1"/>
    </source>
</evidence>
<keyword evidence="3" id="KW-0812">Transmembrane</keyword>
<dbReference type="CDD" id="cd06257">
    <property type="entry name" value="DnaJ"/>
    <property type="match status" value="1"/>
</dbReference>
<feature type="region of interest" description="Disordered" evidence="2">
    <location>
        <begin position="26"/>
        <end position="54"/>
    </location>
</feature>
<dbReference type="InterPro" id="IPR001623">
    <property type="entry name" value="DnaJ_domain"/>
</dbReference>
<evidence type="ECO:0000259" key="4">
    <source>
        <dbReference type="PROSITE" id="PS50076"/>
    </source>
</evidence>
<sequence length="123" mass="13743">MTISDASVILVGLVTGYVLVSWLSSRRHDSGRSGAAPSPQHERKESPHPKRDDPVRARVPWYEVLRVPANASLEEIKLAYRRRIAEYHPDKTSGLGDELRILAEEKSKIINAAYDEAMHAVGK</sequence>
<comment type="caution">
    <text evidence="5">The sequence shown here is derived from an EMBL/GenBank/DDBJ whole genome shotgun (WGS) entry which is preliminary data.</text>
</comment>
<dbReference type="SMART" id="SM00271">
    <property type="entry name" value="DnaJ"/>
    <property type="match status" value="1"/>
</dbReference>
<dbReference type="EMBL" id="JBGBPY010000001">
    <property type="protein sequence ID" value="MEY2182981.1"/>
    <property type="molecule type" value="Genomic_DNA"/>
</dbReference>
<keyword evidence="6" id="KW-1185">Reference proteome</keyword>
<evidence type="ECO:0000256" key="3">
    <source>
        <dbReference type="SAM" id="Phobius"/>
    </source>
</evidence>
<organism evidence="5 6">
    <name type="scientific">Rhodanobacter humi</name>
    <dbReference type="NCBI Taxonomy" id="1888173"/>
    <lineage>
        <taxon>Bacteria</taxon>
        <taxon>Pseudomonadati</taxon>
        <taxon>Pseudomonadota</taxon>
        <taxon>Gammaproteobacteria</taxon>
        <taxon>Lysobacterales</taxon>
        <taxon>Rhodanobacteraceae</taxon>
        <taxon>Rhodanobacter</taxon>
    </lineage>
</organism>
<evidence type="ECO:0000313" key="6">
    <source>
        <dbReference type="Proteomes" id="UP001562159"/>
    </source>
</evidence>
<evidence type="ECO:0000256" key="2">
    <source>
        <dbReference type="SAM" id="MobiDB-lite"/>
    </source>
</evidence>
<dbReference type="PRINTS" id="PR00625">
    <property type="entry name" value="JDOMAIN"/>
</dbReference>
<feature type="domain" description="J" evidence="4">
    <location>
        <begin position="60"/>
        <end position="123"/>
    </location>
</feature>
<dbReference type="PANTHER" id="PTHR24074">
    <property type="entry name" value="CO-CHAPERONE PROTEIN DJLA"/>
    <property type="match status" value="1"/>
</dbReference>
<keyword evidence="1" id="KW-0143">Chaperone</keyword>
<feature type="compositionally biased region" description="Basic and acidic residues" evidence="2">
    <location>
        <begin position="40"/>
        <end position="54"/>
    </location>
</feature>
<gene>
    <name evidence="5" type="ORF">AB7878_11175</name>
</gene>
<reference evidence="5 6" key="1">
    <citation type="submission" date="2024-07" db="EMBL/GenBank/DDBJ databases">
        <title>Molecular mechanisms and environmental adaptations of flagellar loss and biofilm growth of Rhodanobacter under environmental stress.</title>
        <authorList>
            <person name="Chen M."/>
        </authorList>
    </citation>
    <scope>NUCLEOTIDE SEQUENCE [LARGE SCALE GENOMIC DNA]</scope>
    <source>
        <strain evidence="5 6">RS22</strain>
    </source>
</reference>
<dbReference type="Pfam" id="PF00226">
    <property type="entry name" value="DnaJ"/>
    <property type="match status" value="1"/>
</dbReference>
<dbReference type="PROSITE" id="PS50076">
    <property type="entry name" value="DNAJ_2"/>
    <property type="match status" value="1"/>
</dbReference>
<name>A0ABV4AS77_9GAMM</name>
<evidence type="ECO:0000256" key="1">
    <source>
        <dbReference type="ARBA" id="ARBA00023186"/>
    </source>
</evidence>
<proteinExistence type="predicted"/>
<protein>
    <submittedName>
        <fullName evidence="5">DnaJ family molecular chaperone</fullName>
    </submittedName>
</protein>
<keyword evidence="3" id="KW-1133">Transmembrane helix</keyword>
<dbReference type="InterPro" id="IPR050817">
    <property type="entry name" value="DjlA_DnaK_co-chaperone"/>
</dbReference>
<dbReference type="SUPFAM" id="SSF46565">
    <property type="entry name" value="Chaperone J-domain"/>
    <property type="match status" value="1"/>
</dbReference>
<keyword evidence="3" id="KW-0472">Membrane</keyword>